<dbReference type="Proteomes" id="UP000800094">
    <property type="component" value="Unassembled WGS sequence"/>
</dbReference>
<keyword evidence="3" id="KW-1185">Reference proteome</keyword>
<proteinExistence type="predicted"/>
<dbReference type="EMBL" id="ML987207">
    <property type="protein sequence ID" value="KAF2242740.1"/>
    <property type="molecule type" value="Genomic_DNA"/>
</dbReference>
<protein>
    <submittedName>
        <fullName evidence="2">Uncharacterized protein</fullName>
    </submittedName>
</protein>
<dbReference type="GeneID" id="54573011"/>
<evidence type="ECO:0000313" key="2">
    <source>
        <dbReference type="EMBL" id="KAF2242740.1"/>
    </source>
</evidence>
<sequence>MCLVKVRQEEDVVVPYRTVRTRSPPHRHSHSTRRISRTEIVHESPRPSRSYVAVPAPKPLPIPAPQPVPVFVEPPPSPFHAPPPPPSHVSSHHGPHYVEVSPRSSVTSHSPSRSEYVVHEREYRRERRDHSPERYEHYRYVEPPPSESDHFDRYERRRSRSRVRERSLSRGRGGYGPEYGERVTRERITIVDDDGRRRREYRR</sequence>
<evidence type="ECO:0000313" key="3">
    <source>
        <dbReference type="Proteomes" id="UP000800094"/>
    </source>
</evidence>
<dbReference type="RefSeq" id="XP_033677744.1">
    <property type="nucleotide sequence ID" value="XM_033819681.1"/>
</dbReference>
<accession>A0A6A6HZG9</accession>
<gene>
    <name evidence="2" type="ORF">BU26DRAFT_131985</name>
</gene>
<organism evidence="2 3">
    <name type="scientific">Trematosphaeria pertusa</name>
    <dbReference type="NCBI Taxonomy" id="390896"/>
    <lineage>
        <taxon>Eukaryota</taxon>
        <taxon>Fungi</taxon>
        <taxon>Dikarya</taxon>
        <taxon>Ascomycota</taxon>
        <taxon>Pezizomycotina</taxon>
        <taxon>Dothideomycetes</taxon>
        <taxon>Pleosporomycetidae</taxon>
        <taxon>Pleosporales</taxon>
        <taxon>Massarineae</taxon>
        <taxon>Trematosphaeriaceae</taxon>
        <taxon>Trematosphaeria</taxon>
    </lineage>
</organism>
<feature type="compositionally biased region" description="Basic and acidic residues" evidence="1">
    <location>
        <begin position="36"/>
        <end position="46"/>
    </location>
</feature>
<feature type="compositionally biased region" description="Low complexity" evidence="1">
    <location>
        <begin position="100"/>
        <end position="115"/>
    </location>
</feature>
<name>A0A6A6HZG9_9PLEO</name>
<evidence type="ECO:0000256" key="1">
    <source>
        <dbReference type="SAM" id="MobiDB-lite"/>
    </source>
</evidence>
<feature type="compositionally biased region" description="Basic and acidic residues" evidence="1">
    <location>
        <begin position="116"/>
        <end position="140"/>
    </location>
</feature>
<feature type="compositionally biased region" description="Basic residues" evidence="1">
    <location>
        <begin position="19"/>
        <end position="35"/>
    </location>
</feature>
<feature type="compositionally biased region" description="Pro residues" evidence="1">
    <location>
        <begin position="56"/>
        <end position="87"/>
    </location>
</feature>
<reference evidence="2" key="1">
    <citation type="journal article" date="2020" name="Stud. Mycol.">
        <title>101 Dothideomycetes genomes: a test case for predicting lifestyles and emergence of pathogens.</title>
        <authorList>
            <person name="Haridas S."/>
            <person name="Albert R."/>
            <person name="Binder M."/>
            <person name="Bloem J."/>
            <person name="Labutti K."/>
            <person name="Salamov A."/>
            <person name="Andreopoulos B."/>
            <person name="Baker S."/>
            <person name="Barry K."/>
            <person name="Bills G."/>
            <person name="Bluhm B."/>
            <person name="Cannon C."/>
            <person name="Castanera R."/>
            <person name="Culley D."/>
            <person name="Daum C."/>
            <person name="Ezra D."/>
            <person name="Gonzalez J."/>
            <person name="Henrissat B."/>
            <person name="Kuo A."/>
            <person name="Liang C."/>
            <person name="Lipzen A."/>
            <person name="Lutzoni F."/>
            <person name="Magnuson J."/>
            <person name="Mondo S."/>
            <person name="Nolan M."/>
            <person name="Ohm R."/>
            <person name="Pangilinan J."/>
            <person name="Park H.-J."/>
            <person name="Ramirez L."/>
            <person name="Alfaro M."/>
            <person name="Sun H."/>
            <person name="Tritt A."/>
            <person name="Yoshinaga Y."/>
            <person name="Zwiers L.-H."/>
            <person name="Turgeon B."/>
            <person name="Goodwin S."/>
            <person name="Spatafora J."/>
            <person name="Crous P."/>
            <person name="Grigoriev I."/>
        </authorList>
    </citation>
    <scope>NUCLEOTIDE SEQUENCE</scope>
    <source>
        <strain evidence="2">CBS 122368</strain>
    </source>
</reference>
<feature type="region of interest" description="Disordered" evidence="1">
    <location>
        <begin position="19"/>
        <end position="183"/>
    </location>
</feature>
<dbReference type="AlphaFoldDB" id="A0A6A6HZG9"/>